<dbReference type="InParanoid" id="M1DE96"/>
<reference evidence="2" key="1">
    <citation type="journal article" date="2011" name="Nature">
        <title>Genome sequence and analysis of the tuber crop potato.</title>
        <authorList>
            <consortium name="The Potato Genome Sequencing Consortium"/>
        </authorList>
    </citation>
    <scope>NUCLEOTIDE SEQUENCE [LARGE SCALE GENOMIC DNA]</scope>
    <source>
        <strain evidence="2">cv. DM1-3 516 R44</strain>
    </source>
</reference>
<organism evidence="1 2">
    <name type="scientific">Solanum tuberosum</name>
    <name type="common">Potato</name>
    <dbReference type="NCBI Taxonomy" id="4113"/>
    <lineage>
        <taxon>Eukaryota</taxon>
        <taxon>Viridiplantae</taxon>
        <taxon>Streptophyta</taxon>
        <taxon>Embryophyta</taxon>
        <taxon>Tracheophyta</taxon>
        <taxon>Spermatophyta</taxon>
        <taxon>Magnoliopsida</taxon>
        <taxon>eudicotyledons</taxon>
        <taxon>Gunneridae</taxon>
        <taxon>Pentapetalae</taxon>
        <taxon>asterids</taxon>
        <taxon>lamiids</taxon>
        <taxon>Solanales</taxon>
        <taxon>Solanaceae</taxon>
        <taxon>Solanoideae</taxon>
        <taxon>Solaneae</taxon>
        <taxon>Solanum</taxon>
    </lineage>
</organism>
<proteinExistence type="predicted"/>
<evidence type="ECO:0000313" key="1">
    <source>
        <dbReference type="EnsemblPlants" id="PGSC0003DMT400087654"/>
    </source>
</evidence>
<reference evidence="1" key="2">
    <citation type="submission" date="2015-06" db="UniProtKB">
        <authorList>
            <consortium name="EnsemblPlants"/>
        </authorList>
    </citation>
    <scope>IDENTIFICATION</scope>
    <source>
        <strain evidence="1">DM1-3 516 R44</strain>
    </source>
</reference>
<dbReference type="Proteomes" id="UP000011115">
    <property type="component" value="Unassembled WGS sequence"/>
</dbReference>
<sequence>MILPPHKSTPVAVPPLGVDLAIDAGKVEVEEATDATIPATTVEACTSLSKSTSNAASSSQATSPSRGVLIPMSHVSQVTDSGGYTIAAFETMDVEDVLKPTPEVEADDVVLSAVFGDEIPIPDPSHAAGKQTRSFEHNIDVDETRWTKKRVAAVRGSITTISFQIGVAGAHEMGVGPSGSRGTTDCFSTTIEDVTKSVTRVDPAGYEKLDPSKS</sequence>
<dbReference type="EnsemblPlants" id="PGSC0003DMT400087654">
    <property type="protein sequence ID" value="PGSC0003DMT400087654"/>
    <property type="gene ID" value="PGSC0003DMG400037225"/>
</dbReference>
<protein>
    <recommendedName>
        <fullName evidence="3">Integrase core domain containing protein</fullName>
    </recommendedName>
</protein>
<evidence type="ECO:0000313" key="2">
    <source>
        <dbReference type="Proteomes" id="UP000011115"/>
    </source>
</evidence>
<dbReference type="Gramene" id="PGSC0003DMT400087654">
    <property type="protein sequence ID" value="PGSC0003DMT400087654"/>
    <property type="gene ID" value="PGSC0003DMG400037225"/>
</dbReference>
<evidence type="ECO:0008006" key="3">
    <source>
        <dbReference type="Google" id="ProtNLM"/>
    </source>
</evidence>
<accession>M1DE96</accession>
<name>M1DE96_SOLTU</name>
<dbReference type="PaxDb" id="4113-PGSC0003DMT400087654"/>
<keyword evidence="2" id="KW-1185">Reference proteome</keyword>
<dbReference type="AlphaFoldDB" id="M1DE96"/>
<dbReference type="HOGENOM" id="CLU_1290941_0_0_1"/>